<dbReference type="InParanoid" id="A0A2S8SNX5"/>
<feature type="transmembrane region" description="Helical" evidence="1">
    <location>
        <begin position="21"/>
        <end position="46"/>
    </location>
</feature>
<proteinExistence type="predicted"/>
<keyword evidence="4" id="KW-1185">Reference proteome</keyword>
<dbReference type="NCBIfam" id="TIGR02532">
    <property type="entry name" value="IV_pilin_GFxxxE"/>
    <property type="match status" value="1"/>
</dbReference>
<dbReference type="Gene3D" id="3.30.700.10">
    <property type="entry name" value="Glycoprotein, Type 4 Pilin"/>
    <property type="match status" value="1"/>
</dbReference>
<protein>
    <submittedName>
        <fullName evidence="3">Prepilin-type N-terminal cleavage/methylation domain-containing protein</fullName>
    </submittedName>
</protein>
<dbReference type="PANTHER" id="PTHR30093">
    <property type="entry name" value="GENERAL SECRETION PATHWAY PROTEIN G"/>
    <property type="match status" value="1"/>
</dbReference>
<evidence type="ECO:0000313" key="4">
    <source>
        <dbReference type="Proteomes" id="UP000237684"/>
    </source>
</evidence>
<dbReference type="PANTHER" id="PTHR30093:SF2">
    <property type="entry name" value="TYPE II SECRETION SYSTEM PROTEIN H"/>
    <property type="match status" value="1"/>
</dbReference>
<accession>A0A2S8SNX5</accession>
<dbReference type="EMBL" id="NIGF01000031">
    <property type="protein sequence ID" value="PQV62490.1"/>
    <property type="molecule type" value="Genomic_DNA"/>
</dbReference>
<gene>
    <name evidence="3" type="ORF">B1R32_1313</name>
</gene>
<keyword evidence="1" id="KW-0812">Transmembrane</keyword>
<evidence type="ECO:0000259" key="2">
    <source>
        <dbReference type="Pfam" id="PF07596"/>
    </source>
</evidence>
<dbReference type="PROSITE" id="PS00409">
    <property type="entry name" value="PROKAR_NTER_METHYL"/>
    <property type="match status" value="1"/>
</dbReference>
<dbReference type="InterPro" id="IPR045584">
    <property type="entry name" value="Pilin-like"/>
</dbReference>
<dbReference type="OrthoDB" id="255848at2"/>
<dbReference type="AlphaFoldDB" id="A0A2S8SNX5"/>
<dbReference type="SUPFAM" id="SSF54523">
    <property type="entry name" value="Pili subunits"/>
    <property type="match status" value="1"/>
</dbReference>
<dbReference type="InterPro" id="IPR011453">
    <property type="entry name" value="DUF1559"/>
</dbReference>
<dbReference type="InterPro" id="IPR012902">
    <property type="entry name" value="N_methyl_site"/>
</dbReference>
<dbReference type="Proteomes" id="UP000237684">
    <property type="component" value="Unassembled WGS sequence"/>
</dbReference>
<comment type="caution">
    <text evidence="3">The sequence shown here is derived from an EMBL/GenBank/DDBJ whole genome shotgun (WGS) entry which is preliminary data.</text>
</comment>
<name>A0A2S8SNX5_9BACT</name>
<organism evidence="3 4">
    <name type="scientific">Abditibacterium utsteinense</name>
    <dbReference type="NCBI Taxonomy" id="1960156"/>
    <lineage>
        <taxon>Bacteria</taxon>
        <taxon>Pseudomonadati</taxon>
        <taxon>Abditibacteriota</taxon>
        <taxon>Abditibacteriia</taxon>
        <taxon>Abditibacteriales</taxon>
        <taxon>Abditibacteriaceae</taxon>
        <taxon>Abditibacterium</taxon>
    </lineage>
</organism>
<keyword evidence="1" id="KW-0472">Membrane</keyword>
<sequence length="226" mass="24958">MSFSFSRSKIGQPGRSAITKSGFTLIELLVVIAIIAILAAILFPVFGRARENARRSSCQSNLKQIGLGIAQYTQDYDEKYLKQDVSATTGYHFAHILQPYIKSKQLFTCPSAAGSIEDPQTFTYADNKDHQWGFNSTEFGNYTGSYGMNSVAEGTSLAEFQSTSTTALFFDAAHPQVGSVTEFGKMYNSNRHFEGYSVCYVDGHVKFLKRSTAESPDPKVGLNFFP</sequence>
<keyword evidence="1" id="KW-1133">Transmembrane helix</keyword>
<evidence type="ECO:0000313" key="3">
    <source>
        <dbReference type="EMBL" id="PQV62490.1"/>
    </source>
</evidence>
<reference evidence="3 4" key="1">
    <citation type="journal article" date="2018" name="Syst. Appl. Microbiol.">
        <title>Abditibacterium utsteinense sp. nov., the first cultivated member of candidate phylum FBP, isolated from ice-free Antarctic soil samples.</title>
        <authorList>
            <person name="Tahon G."/>
            <person name="Tytgat B."/>
            <person name="Lebbe L."/>
            <person name="Carlier A."/>
            <person name="Willems A."/>
        </authorList>
    </citation>
    <scope>NUCLEOTIDE SEQUENCE [LARGE SCALE GENOMIC DNA]</scope>
    <source>
        <strain evidence="3 4">LMG 29911</strain>
    </source>
</reference>
<evidence type="ECO:0000256" key="1">
    <source>
        <dbReference type="SAM" id="Phobius"/>
    </source>
</evidence>
<dbReference type="Pfam" id="PF07963">
    <property type="entry name" value="N_methyl"/>
    <property type="match status" value="1"/>
</dbReference>
<dbReference type="Pfam" id="PF07596">
    <property type="entry name" value="SBP_bac_10"/>
    <property type="match status" value="1"/>
</dbReference>
<feature type="domain" description="DUF1559" evidence="2">
    <location>
        <begin position="48"/>
        <end position="78"/>
    </location>
</feature>
<dbReference type="RefSeq" id="WP_106381329.1">
    <property type="nucleotide sequence ID" value="NZ_NIGF01000031.1"/>
</dbReference>